<keyword evidence="2" id="KW-1185">Reference proteome</keyword>
<dbReference type="EMBL" id="KV417599">
    <property type="protein sequence ID" value="KZP15877.1"/>
    <property type="molecule type" value="Genomic_DNA"/>
</dbReference>
<proteinExistence type="predicted"/>
<reference evidence="1 2" key="1">
    <citation type="journal article" date="2016" name="Mol. Biol. Evol.">
        <title>Comparative Genomics of Early-Diverging Mushroom-Forming Fungi Provides Insights into the Origins of Lignocellulose Decay Capabilities.</title>
        <authorList>
            <person name="Nagy L.G."/>
            <person name="Riley R."/>
            <person name="Tritt A."/>
            <person name="Adam C."/>
            <person name="Daum C."/>
            <person name="Floudas D."/>
            <person name="Sun H."/>
            <person name="Yadav J.S."/>
            <person name="Pangilinan J."/>
            <person name="Larsson K.H."/>
            <person name="Matsuura K."/>
            <person name="Barry K."/>
            <person name="Labutti K."/>
            <person name="Kuo R."/>
            <person name="Ohm R.A."/>
            <person name="Bhattacharya S.S."/>
            <person name="Shirouzu T."/>
            <person name="Yoshinaga Y."/>
            <person name="Martin F.M."/>
            <person name="Grigoriev I.V."/>
            <person name="Hibbett D.S."/>
        </authorList>
    </citation>
    <scope>NUCLEOTIDE SEQUENCE [LARGE SCALE GENOMIC DNA]</scope>
    <source>
        <strain evidence="1 2">CBS 109695</strain>
    </source>
</reference>
<gene>
    <name evidence="1" type="ORF">FIBSPDRAFT_958395</name>
</gene>
<evidence type="ECO:0000313" key="1">
    <source>
        <dbReference type="EMBL" id="KZP15877.1"/>
    </source>
</evidence>
<protein>
    <submittedName>
        <fullName evidence="1">Uncharacterized protein</fullName>
    </submittedName>
</protein>
<organism evidence="1 2">
    <name type="scientific">Athelia psychrophila</name>
    <dbReference type="NCBI Taxonomy" id="1759441"/>
    <lineage>
        <taxon>Eukaryota</taxon>
        <taxon>Fungi</taxon>
        <taxon>Dikarya</taxon>
        <taxon>Basidiomycota</taxon>
        <taxon>Agaricomycotina</taxon>
        <taxon>Agaricomycetes</taxon>
        <taxon>Agaricomycetidae</taxon>
        <taxon>Atheliales</taxon>
        <taxon>Atheliaceae</taxon>
        <taxon>Athelia</taxon>
    </lineage>
</organism>
<evidence type="ECO:0000313" key="2">
    <source>
        <dbReference type="Proteomes" id="UP000076532"/>
    </source>
</evidence>
<name>A0A166ELE0_9AGAM</name>
<dbReference type="Proteomes" id="UP000076532">
    <property type="component" value="Unassembled WGS sequence"/>
</dbReference>
<accession>A0A166ELE0</accession>
<sequence length="87" mass="9789">MAAVFIIILDLSFFIYDKKFSQKCFSQALDVYEQATSNHEAVMRAVEDTSGMKQDSEEEKKAFIAKMIEIVLSHRLSDSYRAGTGTG</sequence>
<dbReference type="AlphaFoldDB" id="A0A166ELE0"/>